<evidence type="ECO:0000256" key="2">
    <source>
        <dbReference type="ARBA" id="ARBA00012636"/>
    </source>
</evidence>
<evidence type="ECO:0000256" key="3">
    <source>
        <dbReference type="ARBA" id="ARBA00022435"/>
    </source>
</evidence>
<feature type="active site" description="Proton donor" evidence="7">
    <location>
        <position position="449"/>
    </location>
</feature>
<dbReference type="SUPFAM" id="SSF51645">
    <property type="entry name" value="Malate synthase G"/>
    <property type="match status" value="1"/>
</dbReference>
<dbReference type="AlphaFoldDB" id="A0A1G7EH99"/>
<dbReference type="PIRSF" id="PIRSF001363">
    <property type="entry name" value="Malate_synth"/>
    <property type="match status" value="1"/>
</dbReference>
<accession>A0A1G7EH99</accession>
<evidence type="ECO:0000256" key="4">
    <source>
        <dbReference type="ARBA" id="ARBA00022532"/>
    </source>
</evidence>
<dbReference type="InterPro" id="IPR006252">
    <property type="entry name" value="Malate_synthA"/>
</dbReference>
<evidence type="ECO:0000256" key="8">
    <source>
        <dbReference type="RuleBase" id="RU000555"/>
    </source>
</evidence>
<dbReference type="EC" id="2.3.3.9" evidence="2 8"/>
<dbReference type="Gene3D" id="1.20.1220.12">
    <property type="entry name" value="Malate synthase, domain III"/>
    <property type="match status" value="1"/>
</dbReference>
<evidence type="ECO:0000256" key="5">
    <source>
        <dbReference type="ARBA" id="ARBA00022679"/>
    </source>
</evidence>
<dbReference type="InterPro" id="IPR001465">
    <property type="entry name" value="Malate_synthase_TIM"/>
</dbReference>
<dbReference type="Pfam" id="PF20659">
    <property type="entry name" value="MS_C"/>
    <property type="match status" value="1"/>
</dbReference>
<dbReference type="InterPro" id="IPR019830">
    <property type="entry name" value="Malate_synthase_CS"/>
</dbReference>
<evidence type="ECO:0000259" key="10">
    <source>
        <dbReference type="Pfam" id="PF20656"/>
    </source>
</evidence>
<dbReference type="GO" id="GO:0006097">
    <property type="term" value="P:glyoxylate cycle"/>
    <property type="evidence" value="ECO:0007669"/>
    <property type="project" value="UniProtKB-UniPathway"/>
</dbReference>
<dbReference type="GO" id="GO:0005737">
    <property type="term" value="C:cytoplasm"/>
    <property type="evidence" value="ECO:0007669"/>
    <property type="project" value="TreeGrafter"/>
</dbReference>
<evidence type="ECO:0000256" key="6">
    <source>
        <dbReference type="ARBA" id="ARBA00047918"/>
    </source>
</evidence>
<feature type="domain" description="Malate synthase C-terminal" evidence="11">
    <location>
        <begin position="415"/>
        <end position="532"/>
    </location>
</feature>
<dbReference type="PANTHER" id="PTHR42902:SF1">
    <property type="entry name" value="MALATE SYNTHASE 1-RELATED"/>
    <property type="match status" value="1"/>
</dbReference>
<gene>
    <name evidence="12" type="ORF">SAMN04488071_3439</name>
</gene>
<dbReference type="PANTHER" id="PTHR42902">
    <property type="entry name" value="MALATE SYNTHASE"/>
    <property type="match status" value="1"/>
</dbReference>
<sequence>MSAALERTTEPTLDIIAPVKDLYARVLTGDALAFVADLEIRFGGRRKDLMEARAERQKRFDAGELPDFLPETKDIRESDWKILGTPEDLKDRRVEITGPVDRKMMINAFNSGANVFMTDFEDASSPTWENMIDGQINLMDYARGRLEFTDPKSGKEYRMNEQTATLKVRPRGLHMTEVHAELNGQPISASLFDFGLYIFHNASALLARGTGPYFYLPKMESHFEAKLWDDVFTYTEEVLGLEHGTIKTTVLIETLPAAFEMDEILHALKDHIVGLNCGRWDYIFSYIKRIGKHADYLLPDRSQVTMGEAFLKAYSLLLIKTCHRRGAHAMGGMAAQIPVKGDEAANAAAFEKVRADKDREAAFGHDGTWVAHPALVPVARDVFDRLMPQANQLHRTRLDIEIGQKELLAPHTGTITEHGVRENIRVGIQYLGAWLTGRGAVPLYNLMEDAATAEISRTQIWQQLKLSATLDDGRTVTEDLVRDLYADEMVKLREFLGPTNFEDGRLAEAGRLFLDLVFKDELAEFLTTPAYELMTQPGTGSPQFKAAE</sequence>
<dbReference type="RefSeq" id="WP_068309308.1">
    <property type="nucleotide sequence ID" value="NZ_FNAK01000008.1"/>
</dbReference>
<comment type="catalytic activity">
    <reaction evidence="6 8">
        <text>glyoxylate + acetyl-CoA + H2O = (S)-malate + CoA + H(+)</text>
        <dbReference type="Rhea" id="RHEA:18181"/>
        <dbReference type="ChEBI" id="CHEBI:15377"/>
        <dbReference type="ChEBI" id="CHEBI:15378"/>
        <dbReference type="ChEBI" id="CHEBI:15589"/>
        <dbReference type="ChEBI" id="CHEBI:36655"/>
        <dbReference type="ChEBI" id="CHEBI:57287"/>
        <dbReference type="ChEBI" id="CHEBI:57288"/>
        <dbReference type="EC" id="2.3.3.9"/>
    </reaction>
</comment>
<dbReference type="GO" id="GO:0006099">
    <property type="term" value="P:tricarboxylic acid cycle"/>
    <property type="evidence" value="ECO:0007669"/>
    <property type="project" value="UniProtKB-KW"/>
</dbReference>
<evidence type="ECO:0000313" key="12">
    <source>
        <dbReference type="EMBL" id="SDE62815.1"/>
    </source>
</evidence>
<feature type="domain" description="Malate synthase N-terminal" evidence="10">
    <location>
        <begin position="14"/>
        <end position="73"/>
    </location>
</feature>
<organism evidence="12 13">
    <name type="scientific">Kordiimonas lacus</name>
    <dbReference type="NCBI Taxonomy" id="637679"/>
    <lineage>
        <taxon>Bacteria</taxon>
        <taxon>Pseudomonadati</taxon>
        <taxon>Pseudomonadota</taxon>
        <taxon>Alphaproteobacteria</taxon>
        <taxon>Kordiimonadales</taxon>
        <taxon>Kordiimonadaceae</taxon>
        <taxon>Kordiimonas</taxon>
    </lineage>
</organism>
<dbReference type="InterPro" id="IPR044856">
    <property type="entry name" value="Malate_synth_C_sf"/>
</dbReference>
<dbReference type="Proteomes" id="UP000183685">
    <property type="component" value="Unassembled WGS sequence"/>
</dbReference>
<reference evidence="12 13" key="1">
    <citation type="submission" date="2016-10" db="EMBL/GenBank/DDBJ databases">
        <authorList>
            <person name="de Groot N.N."/>
        </authorList>
    </citation>
    <scope>NUCLEOTIDE SEQUENCE [LARGE SCALE GENOMIC DNA]</scope>
    <source>
        <strain evidence="12 13">CGMCC 1.9109</strain>
    </source>
</reference>
<dbReference type="EMBL" id="FNAK01000008">
    <property type="protein sequence ID" value="SDE62815.1"/>
    <property type="molecule type" value="Genomic_DNA"/>
</dbReference>
<dbReference type="OrthoDB" id="9768429at2"/>
<dbReference type="CDD" id="cd00727">
    <property type="entry name" value="malate_synt_A"/>
    <property type="match status" value="1"/>
</dbReference>
<dbReference type="UniPathway" id="UPA00703">
    <property type="reaction ID" value="UER00720"/>
</dbReference>
<dbReference type="InterPro" id="IPR011076">
    <property type="entry name" value="Malate_synth_sf"/>
</dbReference>
<feature type="domain" description="Malate synthase TIM barrel" evidence="9">
    <location>
        <begin position="166"/>
        <end position="409"/>
    </location>
</feature>
<keyword evidence="3 8" id="KW-0329">Glyoxylate bypass</keyword>
<dbReference type="NCBIfam" id="TIGR01344">
    <property type="entry name" value="malate_syn_A"/>
    <property type="match status" value="1"/>
</dbReference>
<comment type="pathway">
    <text evidence="8">Carbohydrate metabolism; glyoxylate cycle; (S)-malate from isocitrate: step 2/2.</text>
</comment>
<dbReference type="STRING" id="637679.GCA_001550055_00938"/>
<keyword evidence="5 8" id="KW-0808">Transferase</keyword>
<keyword evidence="13" id="KW-1185">Reference proteome</keyword>
<dbReference type="GO" id="GO:0004474">
    <property type="term" value="F:malate synthase activity"/>
    <property type="evidence" value="ECO:0007669"/>
    <property type="project" value="UniProtKB-EC"/>
</dbReference>
<name>A0A1G7EH99_9PROT</name>
<keyword evidence="4 8" id="KW-0816">Tricarboxylic acid cycle</keyword>
<dbReference type="Pfam" id="PF01274">
    <property type="entry name" value="MS_TIM-barrel"/>
    <property type="match status" value="1"/>
</dbReference>
<dbReference type="FunFam" id="1.20.1220.12:FF:000001">
    <property type="entry name" value="Malate synthase"/>
    <property type="match status" value="1"/>
</dbReference>
<dbReference type="Pfam" id="PF20656">
    <property type="entry name" value="MS_N"/>
    <property type="match status" value="1"/>
</dbReference>
<dbReference type="InterPro" id="IPR046363">
    <property type="entry name" value="MS_N_TIM-barrel_dom"/>
</dbReference>
<feature type="active site" description="Proton acceptor" evidence="7">
    <location>
        <position position="169"/>
    </location>
</feature>
<dbReference type="FunFam" id="3.20.20.360:FF:000001">
    <property type="entry name" value="Malate synthase"/>
    <property type="match status" value="1"/>
</dbReference>
<evidence type="ECO:0000256" key="7">
    <source>
        <dbReference type="PIRSR" id="PIRSR001363-1"/>
    </source>
</evidence>
<dbReference type="PROSITE" id="PS00510">
    <property type="entry name" value="MALATE_SYNTHASE"/>
    <property type="match status" value="1"/>
</dbReference>
<protein>
    <recommendedName>
        <fullName evidence="2 8">Malate synthase</fullName>
        <ecNumber evidence="2 8">2.3.3.9</ecNumber>
    </recommendedName>
</protein>
<evidence type="ECO:0000313" key="13">
    <source>
        <dbReference type="Proteomes" id="UP000183685"/>
    </source>
</evidence>
<comment type="similarity">
    <text evidence="1 8">Belongs to the malate synthase family.</text>
</comment>
<evidence type="ECO:0000256" key="1">
    <source>
        <dbReference type="ARBA" id="ARBA00006394"/>
    </source>
</evidence>
<dbReference type="InterPro" id="IPR048356">
    <property type="entry name" value="MS_N"/>
</dbReference>
<dbReference type="Gene3D" id="3.20.20.360">
    <property type="entry name" value="Malate synthase, domain 3"/>
    <property type="match status" value="1"/>
</dbReference>
<evidence type="ECO:0000259" key="9">
    <source>
        <dbReference type="Pfam" id="PF01274"/>
    </source>
</evidence>
<dbReference type="InterPro" id="IPR048355">
    <property type="entry name" value="MS_C"/>
</dbReference>
<evidence type="ECO:0000259" key="11">
    <source>
        <dbReference type="Pfam" id="PF20659"/>
    </source>
</evidence>
<proteinExistence type="inferred from homology"/>